<dbReference type="PANTHER" id="PTHR13235">
    <property type="entry name" value="SINGLE-STRAND SELECTIVE MONOFUNCTIONAL URACIL DNA GLYCOSYLASE"/>
    <property type="match status" value="1"/>
</dbReference>
<dbReference type="PANTHER" id="PTHR13235:SF2">
    <property type="entry name" value="SINGLE-STRAND SELECTIVE MONOFUNCTIONAL URACIL DNA GLYCOSYLASE"/>
    <property type="match status" value="1"/>
</dbReference>
<keyword evidence="4" id="KW-0234">DNA repair</keyword>
<gene>
    <name evidence="5" type="ORF">OJAV_G00041180</name>
</gene>
<keyword evidence="6" id="KW-1185">Reference proteome</keyword>
<reference evidence="5 6" key="1">
    <citation type="submission" date="2018-11" db="EMBL/GenBank/DDBJ databases">
        <authorList>
            <person name="Lopez-Roques C."/>
            <person name="Donnadieu C."/>
            <person name="Bouchez O."/>
            <person name="Klopp C."/>
            <person name="Cabau C."/>
            <person name="Zahm M."/>
        </authorList>
    </citation>
    <scope>NUCLEOTIDE SEQUENCE [LARGE SCALE GENOMIC DNA]</scope>
    <source>
        <strain evidence="5">RS831</strain>
        <tissue evidence="5">Whole body</tissue>
    </source>
</reference>
<dbReference type="AlphaFoldDB" id="A0A437DCY8"/>
<dbReference type="Proteomes" id="UP000283210">
    <property type="component" value="Chromosome 5"/>
</dbReference>
<reference evidence="5 6" key="2">
    <citation type="submission" date="2019-01" db="EMBL/GenBank/DDBJ databases">
        <title>A chromosome length genome reference of the Java medaka (oryzias javanicus).</title>
        <authorList>
            <person name="Herpin A."/>
            <person name="Takehana Y."/>
            <person name="Naruse K."/>
            <person name="Ansai S."/>
            <person name="Kawaguchi M."/>
        </authorList>
    </citation>
    <scope>NUCLEOTIDE SEQUENCE [LARGE SCALE GENOMIC DNA]</scope>
    <source>
        <strain evidence="5">RS831</strain>
        <tissue evidence="5">Whole body</tissue>
    </source>
</reference>
<dbReference type="InterPro" id="IPR039134">
    <property type="entry name" value="SMUG1"/>
</dbReference>
<evidence type="ECO:0000256" key="4">
    <source>
        <dbReference type="ARBA" id="ARBA00023204"/>
    </source>
</evidence>
<evidence type="ECO:0000256" key="2">
    <source>
        <dbReference type="ARBA" id="ARBA00022801"/>
    </source>
</evidence>
<keyword evidence="3" id="KW-0238">DNA-binding</keyword>
<dbReference type="Gene3D" id="3.40.470.10">
    <property type="entry name" value="Uracil-DNA glycosylase-like domain"/>
    <property type="match status" value="1"/>
</dbReference>
<keyword evidence="2" id="KW-0378">Hydrolase</keyword>
<keyword evidence="1" id="KW-0227">DNA damage</keyword>
<protein>
    <recommendedName>
        <fullName evidence="7">Uracil-DNA glycosylase-like domain-containing protein</fullName>
    </recommendedName>
</protein>
<dbReference type="GO" id="GO:0017065">
    <property type="term" value="F:single-strand selective uracil DNA N-glycosylase activity"/>
    <property type="evidence" value="ECO:0007669"/>
    <property type="project" value="InterPro"/>
</dbReference>
<dbReference type="InterPro" id="IPR036895">
    <property type="entry name" value="Uracil-DNA_glycosylase-like_sf"/>
</dbReference>
<evidence type="ECO:0008006" key="7">
    <source>
        <dbReference type="Google" id="ProtNLM"/>
    </source>
</evidence>
<dbReference type="EMBL" id="CM012441">
    <property type="protein sequence ID" value="RVE72796.1"/>
    <property type="molecule type" value="Genomic_DNA"/>
</dbReference>
<evidence type="ECO:0000256" key="1">
    <source>
        <dbReference type="ARBA" id="ARBA00022763"/>
    </source>
</evidence>
<evidence type="ECO:0000313" key="5">
    <source>
        <dbReference type="EMBL" id="RVE72796.1"/>
    </source>
</evidence>
<dbReference type="OrthoDB" id="408702at2759"/>
<proteinExistence type="predicted"/>
<dbReference type="GO" id="GO:0003677">
    <property type="term" value="F:DNA binding"/>
    <property type="evidence" value="ECO:0007669"/>
    <property type="project" value="UniProtKB-KW"/>
</dbReference>
<dbReference type="GO" id="GO:0006284">
    <property type="term" value="P:base-excision repair"/>
    <property type="evidence" value="ECO:0007669"/>
    <property type="project" value="InterPro"/>
</dbReference>
<name>A0A437DCY8_ORYJA</name>
<dbReference type="SUPFAM" id="SSF52141">
    <property type="entry name" value="Uracil-DNA glycosylase-like"/>
    <property type="match status" value="1"/>
</dbReference>
<accession>A0A437DCY8</accession>
<evidence type="ECO:0000313" key="6">
    <source>
        <dbReference type="Proteomes" id="UP000283210"/>
    </source>
</evidence>
<dbReference type="GO" id="GO:0000703">
    <property type="term" value="F:oxidized pyrimidine nucleobase lesion DNA N-glycosylase activity"/>
    <property type="evidence" value="ECO:0007669"/>
    <property type="project" value="TreeGrafter"/>
</dbReference>
<evidence type="ECO:0000256" key="3">
    <source>
        <dbReference type="ARBA" id="ARBA00023125"/>
    </source>
</evidence>
<organism evidence="5 6">
    <name type="scientific">Oryzias javanicus</name>
    <name type="common">Javanese ricefish</name>
    <name type="synonym">Aplocheilus javanicus</name>
    <dbReference type="NCBI Taxonomy" id="123683"/>
    <lineage>
        <taxon>Eukaryota</taxon>
        <taxon>Metazoa</taxon>
        <taxon>Chordata</taxon>
        <taxon>Craniata</taxon>
        <taxon>Vertebrata</taxon>
        <taxon>Euteleostomi</taxon>
        <taxon>Actinopterygii</taxon>
        <taxon>Neopterygii</taxon>
        <taxon>Teleostei</taxon>
        <taxon>Neoteleostei</taxon>
        <taxon>Acanthomorphata</taxon>
        <taxon>Ovalentaria</taxon>
        <taxon>Atherinomorphae</taxon>
        <taxon>Beloniformes</taxon>
        <taxon>Adrianichthyidae</taxon>
        <taxon>Oryziinae</taxon>
        <taxon>Oryzias</taxon>
    </lineage>
</organism>
<sequence length="108" mass="11503">MNHSGKNLTPPELPAAERDALLAKCDIALCEVVKELRFSMVIGVGRVAEQRARKVLSAAGLSVRVEGIMHPSPRNPQANKGWEQAAKTKLEELGVLSLLCSTSGADGL</sequence>